<proteinExistence type="predicted"/>
<reference evidence="1" key="1">
    <citation type="submission" date="2013-11" db="EMBL/GenBank/DDBJ databases">
        <title>Draft genome sequence of the broad-host-range Rhizobium sp. LPU83 strain, a member of the low-genetic diversity Oregon-like Rhizobium sp. group.</title>
        <authorList>
            <person name="Wibberg D."/>
            <person name="Puehler A."/>
            <person name="Schlueter A."/>
        </authorList>
    </citation>
    <scope>NUCLEOTIDE SEQUENCE [LARGE SCALE GENOMIC DNA]</scope>
    <source>
        <strain evidence="1">LPU83</strain>
    </source>
</reference>
<evidence type="ECO:0000313" key="2">
    <source>
        <dbReference type="Proteomes" id="UP000019443"/>
    </source>
</evidence>
<dbReference type="RefSeq" id="WP_037069618.1">
    <property type="nucleotide sequence ID" value="NZ_HG916852.1"/>
</dbReference>
<organism evidence="1 2">
    <name type="scientific">Rhizobium favelukesii</name>
    <dbReference type="NCBI Taxonomy" id="348824"/>
    <lineage>
        <taxon>Bacteria</taxon>
        <taxon>Pseudomonadati</taxon>
        <taxon>Pseudomonadota</taxon>
        <taxon>Alphaproteobacteria</taxon>
        <taxon>Hyphomicrobiales</taxon>
        <taxon>Rhizobiaceae</taxon>
        <taxon>Rhizobium/Agrobacterium group</taxon>
        <taxon>Rhizobium</taxon>
    </lineage>
</organism>
<gene>
    <name evidence="1" type="ORF">LPU83_1987</name>
</gene>
<dbReference type="PATRIC" id="fig|348824.6.peg.2138"/>
<accession>W6R9P3</accession>
<dbReference type="AlphaFoldDB" id="W6R9P3"/>
<dbReference type="Proteomes" id="UP000019443">
    <property type="component" value="Chromosome"/>
</dbReference>
<evidence type="ECO:0000313" key="1">
    <source>
        <dbReference type="EMBL" id="CDM57644.1"/>
    </source>
</evidence>
<name>W6R9P3_9HYPH</name>
<sequence>MKNFTSGALVMMIWRFDGSSELIAKFQYMRDAQMFCEAKLADDENRGANKEGGWFYLAVCESDCEARAYSKAAEKSNA</sequence>
<dbReference type="KEGG" id="rhl:LPU83_1987"/>
<keyword evidence="2" id="KW-1185">Reference proteome</keyword>
<protein>
    <submittedName>
        <fullName evidence="1">Uncharacterized protein</fullName>
    </submittedName>
</protein>
<dbReference type="HOGENOM" id="CLU_2619632_0_0_5"/>
<dbReference type="EMBL" id="HG916852">
    <property type="protein sequence ID" value="CDM57644.1"/>
    <property type="molecule type" value="Genomic_DNA"/>
</dbReference>